<keyword evidence="3" id="KW-1185">Reference proteome</keyword>
<reference evidence="2" key="1">
    <citation type="submission" date="2023-02" db="EMBL/GenBank/DDBJ databases">
        <title>Colletotrichum kahawae CIFC_Que2 genome sequencing and assembly.</title>
        <authorList>
            <person name="Baroncelli R."/>
        </authorList>
    </citation>
    <scope>NUCLEOTIDE SEQUENCE</scope>
    <source>
        <strain evidence="2">CIFC_Que2</strain>
    </source>
</reference>
<protein>
    <submittedName>
        <fullName evidence="2">Fumarylacetoacetate hydrolase</fullName>
    </submittedName>
</protein>
<sequence>MRDPDEKPPSCDRHLTESTPLASSFADPPDLWRPRAASTNLSRPGPSNDLHRDISAPARGAMIVPRYRHLSIRHLSTRGCQRFHRSICAKNPPDQVFRLQPPFILHAPTVESPMTPRFQLAQQRTRKNKLHELRLRRLMKKDCRRVAVSGKEPASIRFDINDLTIYLISNIYALFPWSSPEIDIKGCKADTLRCFIKLKRTPTAHQVWHITKNVASDTLRPENLRKLDKYGWHADNEIARDFLFTLYYRATPNGKTGRGITSPPRRDDSSP</sequence>
<evidence type="ECO:0000313" key="2">
    <source>
        <dbReference type="EMBL" id="KAK2752280.1"/>
    </source>
</evidence>
<keyword evidence="2" id="KW-0378">Hydrolase</keyword>
<dbReference type="EMBL" id="VYYT01000252">
    <property type="protein sequence ID" value="KAK2752280.1"/>
    <property type="molecule type" value="Genomic_DNA"/>
</dbReference>
<dbReference type="GO" id="GO:0016787">
    <property type="term" value="F:hydrolase activity"/>
    <property type="evidence" value="ECO:0007669"/>
    <property type="project" value="UniProtKB-KW"/>
</dbReference>
<name>A0AAE0D605_COLKA</name>
<proteinExistence type="predicted"/>
<dbReference type="AlphaFoldDB" id="A0AAE0D605"/>
<evidence type="ECO:0000313" key="3">
    <source>
        <dbReference type="Proteomes" id="UP001281614"/>
    </source>
</evidence>
<accession>A0AAE0D605</accession>
<dbReference type="Proteomes" id="UP001281614">
    <property type="component" value="Unassembled WGS sequence"/>
</dbReference>
<feature type="region of interest" description="Disordered" evidence="1">
    <location>
        <begin position="1"/>
        <end position="54"/>
    </location>
</feature>
<evidence type="ECO:0000256" key="1">
    <source>
        <dbReference type="SAM" id="MobiDB-lite"/>
    </source>
</evidence>
<feature type="compositionally biased region" description="Basic and acidic residues" evidence="1">
    <location>
        <begin position="1"/>
        <end position="16"/>
    </location>
</feature>
<comment type="caution">
    <text evidence="2">The sequence shown here is derived from an EMBL/GenBank/DDBJ whole genome shotgun (WGS) entry which is preliminary data.</text>
</comment>
<gene>
    <name evidence="2" type="ORF">CKAH01_17733</name>
</gene>
<organism evidence="2 3">
    <name type="scientific">Colletotrichum kahawae</name>
    <name type="common">Coffee berry disease fungus</name>
    <dbReference type="NCBI Taxonomy" id="34407"/>
    <lineage>
        <taxon>Eukaryota</taxon>
        <taxon>Fungi</taxon>
        <taxon>Dikarya</taxon>
        <taxon>Ascomycota</taxon>
        <taxon>Pezizomycotina</taxon>
        <taxon>Sordariomycetes</taxon>
        <taxon>Hypocreomycetidae</taxon>
        <taxon>Glomerellales</taxon>
        <taxon>Glomerellaceae</taxon>
        <taxon>Colletotrichum</taxon>
        <taxon>Colletotrichum gloeosporioides species complex</taxon>
    </lineage>
</organism>